<feature type="domain" description="Alanine racemase N-terminal" evidence="5">
    <location>
        <begin position="4"/>
        <end position="221"/>
    </location>
</feature>
<dbReference type="Gene3D" id="3.20.20.10">
    <property type="entry name" value="Alanine racemase"/>
    <property type="match status" value="1"/>
</dbReference>
<evidence type="ECO:0000256" key="3">
    <source>
        <dbReference type="PIRSR" id="PIRSR004848-1"/>
    </source>
</evidence>
<proteinExistence type="inferred from homology"/>
<gene>
    <name evidence="6" type="ORF">H9977_08310</name>
</gene>
<comment type="function">
    <text evidence="2">Pyridoxal 5'-phosphate (PLP)-binding protein, which is involved in PLP homeostasis.</text>
</comment>
<comment type="caution">
    <text evidence="6">The sequence shown here is derived from an EMBL/GenBank/DDBJ whole genome shotgun (WGS) entry which is preliminary data.</text>
</comment>
<evidence type="ECO:0000256" key="4">
    <source>
        <dbReference type="RuleBase" id="RU004514"/>
    </source>
</evidence>
<dbReference type="PANTHER" id="PTHR10146">
    <property type="entry name" value="PROLINE SYNTHETASE CO-TRANSCRIBED BACTERIAL HOMOLOG PROTEIN"/>
    <property type="match status" value="1"/>
</dbReference>
<dbReference type="SUPFAM" id="SSF51419">
    <property type="entry name" value="PLP-binding barrel"/>
    <property type="match status" value="1"/>
</dbReference>
<evidence type="ECO:0000313" key="6">
    <source>
        <dbReference type="EMBL" id="HIX75015.1"/>
    </source>
</evidence>
<evidence type="ECO:0000259" key="5">
    <source>
        <dbReference type="Pfam" id="PF01168"/>
    </source>
</evidence>
<dbReference type="Proteomes" id="UP000886740">
    <property type="component" value="Unassembled WGS sequence"/>
</dbReference>
<dbReference type="PIRSF" id="PIRSF004848">
    <property type="entry name" value="YBL036c_PLPDEIII"/>
    <property type="match status" value="1"/>
</dbReference>
<dbReference type="EMBL" id="DXEL01000056">
    <property type="protein sequence ID" value="HIX75015.1"/>
    <property type="molecule type" value="Genomic_DNA"/>
</dbReference>
<name>A0A9D1X9E1_9BACT</name>
<dbReference type="InterPro" id="IPR011078">
    <property type="entry name" value="PyrdxlP_homeostasis"/>
</dbReference>
<protein>
    <recommendedName>
        <fullName evidence="2">Pyridoxal phosphate homeostasis protein</fullName>
        <shortName evidence="2">PLP homeostasis protein</shortName>
    </recommendedName>
</protein>
<sequence length="223" mass="25014">MTGIARNIEEIRKTIPEGVRLVAVSKFHPAEAIMEAYGAGQRIFGESRAQELVAKHKVLPADIEWHFIGPLQTNKVKDIVPFVSLIHSVDSSRLLLEIEKQAARVDRVIDVLLELRVAREETKHGLDEADSEALLTGGLLDGLTHVRLKGVMGMATNTDDMDEVRLEFRQIRERFERMRAMLGERAAGFTEISMGMSHDYPLAIDEGSTMIRVGTSIFGEREY</sequence>
<feature type="modified residue" description="N6-(pyridoxal phosphate)lysine" evidence="2 3">
    <location>
        <position position="26"/>
    </location>
</feature>
<dbReference type="InterPro" id="IPR029066">
    <property type="entry name" value="PLP-binding_barrel"/>
</dbReference>
<accession>A0A9D1X9E1</accession>
<dbReference type="CDD" id="cd00635">
    <property type="entry name" value="PLPDE_III_YBL036c_like"/>
    <property type="match status" value="1"/>
</dbReference>
<reference evidence="6" key="2">
    <citation type="submission" date="2021-04" db="EMBL/GenBank/DDBJ databases">
        <authorList>
            <person name="Gilroy R."/>
        </authorList>
    </citation>
    <scope>NUCLEOTIDE SEQUENCE</scope>
    <source>
        <strain evidence="6">ChiGjej6B6-14162</strain>
    </source>
</reference>
<organism evidence="6 7">
    <name type="scientific">Candidatus Parabacteroides intestinipullorum</name>
    <dbReference type="NCBI Taxonomy" id="2838723"/>
    <lineage>
        <taxon>Bacteria</taxon>
        <taxon>Pseudomonadati</taxon>
        <taxon>Bacteroidota</taxon>
        <taxon>Bacteroidia</taxon>
        <taxon>Bacteroidales</taxon>
        <taxon>Tannerellaceae</taxon>
        <taxon>Parabacteroides</taxon>
    </lineage>
</organism>
<dbReference type="GO" id="GO:0030170">
    <property type="term" value="F:pyridoxal phosphate binding"/>
    <property type="evidence" value="ECO:0007669"/>
    <property type="project" value="UniProtKB-UniRule"/>
</dbReference>
<comment type="similarity">
    <text evidence="2 4">Belongs to the pyridoxal phosphate-binding protein YggS/PROSC family.</text>
</comment>
<reference evidence="6" key="1">
    <citation type="journal article" date="2021" name="PeerJ">
        <title>Extensive microbial diversity within the chicken gut microbiome revealed by metagenomics and culture.</title>
        <authorList>
            <person name="Gilroy R."/>
            <person name="Ravi A."/>
            <person name="Getino M."/>
            <person name="Pursley I."/>
            <person name="Horton D.L."/>
            <person name="Alikhan N.F."/>
            <person name="Baker D."/>
            <person name="Gharbi K."/>
            <person name="Hall N."/>
            <person name="Watson M."/>
            <person name="Adriaenssens E.M."/>
            <person name="Foster-Nyarko E."/>
            <person name="Jarju S."/>
            <person name="Secka A."/>
            <person name="Antonio M."/>
            <person name="Oren A."/>
            <person name="Chaudhuri R.R."/>
            <person name="La Ragione R."/>
            <person name="Hildebrand F."/>
            <person name="Pallen M.J."/>
        </authorList>
    </citation>
    <scope>NUCLEOTIDE SEQUENCE</scope>
    <source>
        <strain evidence="6">ChiGjej6B6-14162</strain>
    </source>
</reference>
<dbReference type="NCBIfam" id="TIGR00044">
    <property type="entry name" value="YggS family pyridoxal phosphate-dependent enzyme"/>
    <property type="match status" value="1"/>
</dbReference>
<evidence type="ECO:0000256" key="1">
    <source>
        <dbReference type="ARBA" id="ARBA00022898"/>
    </source>
</evidence>
<dbReference type="AlphaFoldDB" id="A0A9D1X9E1"/>
<dbReference type="FunFam" id="3.20.20.10:FF:000018">
    <property type="entry name" value="Pyridoxal phosphate homeostasis protein"/>
    <property type="match status" value="1"/>
</dbReference>
<dbReference type="Pfam" id="PF01168">
    <property type="entry name" value="Ala_racemase_N"/>
    <property type="match status" value="1"/>
</dbReference>
<evidence type="ECO:0000313" key="7">
    <source>
        <dbReference type="Proteomes" id="UP000886740"/>
    </source>
</evidence>
<comment type="cofactor">
    <cofactor evidence="3">
        <name>pyridoxal 5'-phosphate</name>
        <dbReference type="ChEBI" id="CHEBI:597326"/>
    </cofactor>
</comment>
<dbReference type="HAMAP" id="MF_02087">
    <property type="entry name" value="PLP_homeostasis"/>
    <property type="match status" value="1"/>
</dbReference>
<dbReference type="InterPro" id="IPR001608">
    <property type="entry name" value="Ala_racemase_N"/>
</dbReference>
<dbReference type="PROSITE" id="PS01211">
    <property type="entry name" value="UPF0001"/>
    <property type="match status" value="1"/>
</dbReference>
<evidence type="ECO:0000256" key="2">
    <source>
        <dbReference type="HAMAP-Rule" id="MF_02087"/>
    </source>
</evidence>
<keyword evidence="1 2" id="KW-0663">Pyridoxal phosphate</keyword>
<dbReference type="PANTHER" id="PTHR10146:SF14">
    <property type="entry name" value="PYRIDOXAL PHOSPHATE HOMEOSTASIS PROTEIN"/>
    <property type="match status" value="1"/>
</dbReference>